<protein>
    <submittedName>
        <fullName evidence="5">5,6-dimethylbenzimidazole synthase</fullName>
        <ecNumber evidence="5">1.13.11.79</ecNumber>
    </submittedName>
</protein>
<dbReference type="PANTHER" id="PTHR23026">
    <property type="entry name" value="NADPH NITROREDUCTASE"/>
    <property type="match status" value="1"/>
</dbReference>
<organism evidence="5 6">
    <name type="scientific">Thauera sedimentorum</name>
    <dbReference type="NCBI Taxonomy" id="2767595"/>
    <lineage>
        <taxon>Bacteria</taxon>
        <taxon>Pseudomonadati</taxon>
        <taxon>Pseudomonadota</taxon>
        <taxon>Betaproteobacteria</taxon>
        <taxon>Rhodocyclales</taxon>
        <taxon>Zoogloeaceae</taxon>
        <taxon>Thauera</taxon>
    </lineage>
</organism>
<evidence type="ECO:0000259" key="4">
    <source>
        <dbReference type="Pfam" id="PF00881"/>
    </source>
</evidence>
<reference evidence="6" key="1">
    <citation type="submission" date="2023-07" db="EMBL/GenBank/DDBJ databases">
        <title>Thauera sp. CAU 1555 isolated from sand of Yaerae Beach.</title>
        <authorList>
            <person name="Kim W."/>
        </authorList>
    </citation>
    <scope>NUCLEOTIDE SEQUENCE [LARGE SCALE GENOMIC DNA]</scope>
    <source>
        <strain evidence="6">CAU 1555</strain>
    </source>
</reference>
<dbReference type="CDD" id="cd02145">
    <property type="entry name" value="BluB"/>
    <property type="match status" value="1"/>
</dbReference>
<dbReference type="GO" id="GO:0102919">
    <property type="term" value="F:5,6-dimethylbenzimidazole synthase activity"/>
    <property type="evidence" value="ECO:0007669"/>
    <property type="project" value="UniProtKB-EC"/>
</dbReference>
<sequence>MSSPLQQIQTHPAFDDAERAAVYRAIFTRRDVRGEFLPDPVPDEVLARILAAAHHAPSVGFMQPWDFVVVRSPEVKRRVHAAFTEAHAEAALMFEGEQRTTYRKLKLEGILEAPVNLCLTCDRERHGPVVVGRTHIKTMDLYSTVCAVQNLWLAARAEGLGVGWVSIFHQRALREALGIPAGITPVAYLCIGHVSHFYRKPELEAAGWLPRLPIEQLLHFDRWQGAAGEADEALVDAVRDTQAVLAAGGPLG</sequence>
<evidence type="ECO:0000256" key="1">
    <source>
        <dbReference type="ARBA" id="ARBA00022630"/>
    </source>
</evidence>
<evidence type="ECO:0000313" key="6">
    <source>
        <dbReference type="Proteomes" id="UP000603602"/>
    </source>
</evidence>
<proteinExistence type="predicted"/>
<keyword evidence="2" id="KW-0288">FMN</keyword>
<evidence type="ECO:0000256" key="3">
    <source>
        <dbReference type="ARBA" id="ARBA00023002"/>
    </source>
</evidence>
<dbReference type="Gene3D" id="3.40.109.10">
    <property type="entry name" value="NADH Oxidase"/>
    <property type="match status" value="1"/>
</dbReference>
<dbReference type="InterPro" id="IPR050627">
    <property type="entry name" value="Nitroreductase/BluB"/>
</dbReference>
<dbReference type="EC" id="1.13.11.79" evidence="5"/>
<feature type="domain" description="Nitroreductase" evidence="4">
    <location>
        <begin position="27"/>
        <end position="193"/>
    </location>
</feature>
<dbReference type="EMBL" id="JACYTO010000002">
    <property type="protein sequence ID" value="MBD8503205.1"/>
    <property type="molecule type" value="Genomic_DNA"/>
</dbReference>
<dbReference type="RefSeq" id="WP_187718059.1">
    <property type="nucleotide sequence ID" value="NZ_JACTAH010000002.1"/>
</dbReference>
<evidence type="ECO:0000256" key="2">
    <source>
        <dbReference type="ARBA" id="ARBA00022643"/>
    </source>
</evidence>
<gene>
    <name evidence="5" type="primary">bluB</name>
    <name evidence="5" type="ORF">IFO67_09970</name>
</gene>
<evidence type="ECO:0000313" key="5">
    <source>
        <dbReference type="EMBL" id="MBD8503205.1"/>
    </source>
</evidence>
<dbReference type="PANTHER" id="PTHR23026:SF90">
    <property type="entry name" value="IODOTYROSINE DEIODINASE 1"/>
    <property type="match status" value="1"/>
</dbReference>
<keyword evidence="6" id="KW-1185">Reference proteome</keyword>
<dbReference type="Pfam" id="PF00881">
    <property type="entry name" value="Nitroreductase"/>
    <property type="match status" value="1"/>
</dbReference>
<dbReference type="NCBIfam" id="TIGR02476">
    <property type="entry name" value="BluB"/>
    <property type="match status" value="1"/>
</dbReference>
<keyword evidence="1" id="KW-0285">Flavoprotein</keyword>
<dbReference type="InterPro" id="IPR029479">
    <property type="entry name" value="Nitroreductase"/>
</dbReference>
<dbReference type="InterPro" id="IPR000415">
    <property type="entry name" value="Nitroreductase-like"/>
</dbReference>
<accession>A0ABR9BA69</accession>
<comment type="caution">
    <text evidence="5">The sequence shown here is derived from an EMBL/GenBank/DDBJ whole genome shotgun (WGS) entry which is preliminary data.</text>
</comment>
<dbReference type="Proteomes" id="UP000603602">
    <property type="component" value="Unassembled WGS sequence"/>
</dbReference>
<dbReference type="SUPFAM" id="SSF55469">
    <property type="entry name" value="FMN-dependent nitroreductase-like"/>
    <property type="match status" value="1"/>
</dbReference>
<dbReference type="InterPro" id="IPR012825">
    <property type="entry name" value="BluB"/>
</dbReference>
<keyword evidence="3 5" id="KW-0560">Oxidoreductase</keyword>
<name>A0ABR9BA69_9RHOO</name>